<evidence type="ECO:0000313" key="8">
    <source>
        <dbReference type="Proteomes" id="UP000594262"/>
    </source>
</evidence>
<evidence type="ECO:0000256" key="5">
    <source>
        <dbReference type="PROSITE-ProRule" id="PRU00235"/>
    </source>
</evidence>
<feature type="active site" description="Glycyl thioester intermediate" evidence="4">
    <location>
        <position position="1057"/>
    </location>
</feature>
<accession>A0A7M5WSL7</accession>
<feature type="repeat" description="RCC1" evidence="5">
    <location>
        <begin position="170"/>
        <end position="222"/>
    </location>
</feature>
<keyword evidence="1" id="KW-0808">Transferase</keyword>
<dbReference type="SUPFAM" id="SSF56204">
    <property type="entry name" value="Hect, E3 ligase catalytic domain"/>
    <property type="match status" value="1"/>
</dbReference>
<name>A0A7M5WSL7_9CNID</name>
<dbReference type="GeneID" id="136821321"/>
<proteinExistence type="predicted"/>
<dbReference type="InterPro" id="IPR000408">
    <property type="entry name" value="Reg_chr_condens"/>
</dbReference>
<dbReference type="SUPFAM" id="SSF50985">
    <property type="entry name" value="RCC1/BLIP-II"/>
    <property type="match status" value="1"/>
</dbReference>
<dbReference type="Pfam" id="PF00632">
    <property type="entry name" value="HECT"/>
    <property type="match status" value="1"/>
</dbReference>
<dbReference type="PANTHER" id="PTHR45622">
    <property type="entry name" value="UBIQUITIN-PROTEIN LIGASE E3A-RELATED"/>
    <property type="match status" value="1"/>
</dbReference>
<dbReference type="Gene3D" id="3.90.1750.10">
    <property type="entry name" value="Hect, E3 ligase catalytic domains"/>
    <property type="match status" value="1"/>
</dbReference>
<dbReference type="AlphaFoldDB" id="A0A7M5WSL7"/>
<protein>
    <recommendedName>
        <fullName evidence="6">HECT domain-containing protein</fullName>
    </recommendedName>
</protein>
<dbReference type="Proteomes" id="UP000594262">
    <property type="component" value="Unplaced"/>
</dbReference>
<dbReference type="GO" id="GO:0005737">
    <property type="term" value="C:cytoplasm"/>
    <property type="evidence" value="ECO:0007669"/>
    <property type="project" value="TreeGrafter"/>
</dbReference>
<dbReference type="PANTHER" id="PTHR45622:SF76">
    <property type="entry name" value="HECT AND RLD DOMAIN CONTAINING E3 UBIQUITIN LIGASE 4, ISOFORM C"/>
    <property type="match status" value="1"/>
</dbReference>
<feature type="repeat" description="RCC1" evidence="5">
    <location>
        <begin position="1"/>
        <end position="65"/>
    </location>
</feature>
<dbReference type="GO" id="GO:0004842">
    <property type="term" value="F:ubiquitin-protein transferase activity"/>
    <property type="evidence" value="ECO:0007669"/>
    <property type="project" value="InterPro"/>
</dbReference>
<dbReference type="InterPro" id="IPR000569">
    <property type="entry name" value="HECT_dom"/>
</dbReference>
<evidence type="ECO:0000256" key="1">
    <source>
        <dbReference type="ARBA" id="ARBA00022679"/>
    </source>
</evidence>
<dbReference type="InterPro" id="IPR051709">
    <property type="entry name" value="Ub-ligase/GTPase-reg"/>
</dbReference>
<keyword evidence="2" id="KW-0677">Repeat</keyword>
<dbReference type="OrthoDB" id="8068875at2759"/>
<evidence type="ECO:0000259" key="6">
    <source>
        <dbReference type="PROSITE" id="PS50237"/>
    </source>
</evidence>
<keyword evidence="8" id="KW-1185">Reference proteome</keyword>
<sequence>MGLYSWGDDSCGQLALQRDSHQNLMNDVDLDDNNRTTPTQTQFDISQRAWKVACGWAHTIIITEDKKAFSCGSNEFGQLGRLGDENTIAQIPYLDSEQIVSAACGSSHTLLLSEKGQVFSFGSNINGQLGVGSENESYVKPLLVEKISINHEVTLISCGKDHCLALCSDGQLYGWGNNEFGQLGFGKKSKKETKPQLITVLQGCPIVHIATGGFHSFALTVSGLVFAWGKNSYGQLGLGNVEDKCYPTKVKLSLPQGQSVRYIACGEEHSVLLSSTGNIFTFGCGSSGQLGHNSFSDEHIPKMVVELGSSITNISCGRKHTLCYSITNGSLYAFGLNVKGQLGLGHFNKQNSPMKIKSFWRNFSKTDFLNISSTVGQKDDVYFTELENFFENIAQNHVEIGSANTFDNTFMEVIAGGLSTFIVTCPLIEKPRLPTLNHLIERSCLCHLTKQKANQMVERWQTTNATFDEKSRIRRYLAIAFSNQSTLNASFLAQNCTSTSRSEHGLHPMGIHVSLEKLWQVTELLEVVKTSVSSSLISSLHNNPADLECLRVYIIIPEILHKMAPEEMAPLGVSFAVAFGGLQLPAKKALIGWWKLLPATFLERIVQCFKWSILELFPTERRAPFIQNTLASFDACLKVLKVIHELSEEGDEVLSHASFYIPGLMDKIDIRKDFLSYIENPDGFAFSNFPFVFEVKEKAFMMEYDAELQMRFMVGRAHMMNLNSIASSGFIDFPQSPYLVLSIRRHHLVQDTLNNILSQNLMDFKKPLKIKFVDEMAEDAGGVKKEFFLLLMRDLLDPKYGMFDFFTETGCIWFKHGSFEGPEMFMLIGVICGLAIYNSIIVDVPFPVCLYKKILGRKTALDDYRYIDPGIYRGLQDMLDYTESDFGDIYDMNFQVMESIYGESQVIDLKAGGKDILVTQENKDEYVDLFLQHKLHKSVSREFEAFKDGFLKVCDGKALHFLHPQELMELVVGSQEYDFNELEKVAEYQGEYYRRHPIIENFWKVFHELTFPLKKKFLAFLTGTSKVSVLGMKHMKFIIQPVSGGEDGSHLPVAHTCFNLLDLPRYPDLDTMRKKLHQAIENSEGFGII</sequence>
<dbReference type="PROSITE" id="PS50237">
    <property type="entry name" value="HECT"/>
    <property type="match status" value="1"/>
</dbReference>
<feature type="repeat" description="RCC1" evidence="5">
    <location>
        <begin position="223"/>
        <end position="276"/>
    </location>
</feature>
<dbReference type="InterPro" id="IPR035983">
    <property type="entry name" value="Hect_E3_ubiquitin_ligase"/>
</dbReference>
<dbReference type="PROSITE" id="PS50012">
    <property type="entry name" value="RCC1_3"/>
    <property type="match status" value="7"/>
</dbReference>
<keyword evidence="3 4" id="KW-0833">Ubl conjugation pathway</keyword>
<dbReference type="CDD" id="cd00078">
    <property type="entry name" value="HECTc"/>
    <property type="match status" value="1"/>
</dbReference>
<dbReference type="Gene3D" id="3.30.2160.10">
    <property type="entry name" value="Hect, E3 ligase catalytic domain"/>
    <property type="match status" value="1"/>
</dbReference>
<feature type="repeat" description="RCC1" evidence="5">
    <location>
        <begin position="116"/>
        <end position="169"/>
    </location>
</feature>
<dbReference type="InterPro" id="IPR058923">
    <property type="entry name" value="RCC1-like_dom"/>
</dbReference>
<dbReference type="InterPro" id="IPR009091">
    <property type="entry name" value="RCC1/BLIP-II"/>
</dbReference>
<feature type="repeat" description="RCC1" evidence="5">
    <location>
        <begin position="66"/>
        <end position="115"/>
    </location>
</feature>
<dbReference type="Gene3D" id="2.130.10.30">
    <property type="entry name" value="Regulator of chromosome condensation 1/beta-lactamase-inhibitor protein II"/>
    <property type="match status" value="3"/>
</dbReference>
<feature type="repeat" description="RCC1" evidence="5">
    <location>
        <begin position="277"/>
        <end position="327"/>
    </location>
</feature>
<organism evidence="7 8">
    <name type="scientific">Clytia hemisphaerica</name>
    <dbReference type="NCBI Taxonomy" id="252671"/>
    <lineage>
        <taxon>Eukaryota</taxon>
        <taxon>Metazoa</taxon>
        <taxon>Cnidaria</taxon>
        <taxon>Hydrozoa</taxon>
        <taxon>Hydroidolina</taxon>
        <taxon>Leptothecata</taxon>
        <taxon>Obeliida</taxon>
        <taxon>Clytiidae</taxon>
        <taxon>Clytia</taxon>
    </lineage>
</organism>
<evidence type="ECO:0000256" key="2">
    <source>
        <dbReference type="ARBA" id="ARBA00022737"/>
    </source>
</evidence>
<feature type="domain" description="HECT" evidence="6">
    <location>
        <begin position="760"/>
        <end position="1089"/>
    </location>
</feature>
<evidence type="ECO:0000256" key="4">
    <source>
        <dbReference type="PROSITE-ProRule" id="PRU00104"/>
    </source>
</evidence>
<dbReference type="SMART" id="SM00119">
    <property type="entry name" value="HECTc"/>
    <property type="match status" value="1"/>
</dbReference>
<dbReference type="Pfam" id="PF25390">
    <property type="entry name" value="WD40_RLD"/>
    <property type="match status" value="1"/>
</dbReference>
<evidence type="ECO:0000313" key="7">
    <source>
        <dbReference type="EnsemblMetazoa" id="CLYHEMP010720.1"/>
    </source>
</evidence>
<dbReference type="EnsemblMetazoa" id="CLYHEMT010720.1">
    <property type="protein sequence ID" value="CLYHEMP010720.1"/>
    <property type="gene ID" value="CLYHEMG010720"/>
</dbReference>
<feature type="repeat" description="RCC1" evidence="5">
    <location>
        <begin position="329"/>
        <end position="386"/>
    </location>
</feature>
<dbReference type="PRINTS" id="PR00633">
    <property type="entry name" value="RCCNDNSATION"/>
</dbReference>
<dbReference type="Gene3D" id="3.30.2410.10">
    <property type="entry name" value="Hect, E3 ligase catalytic domain"/>
    <property type="match status" value="1"/>
</dbReference>
<reference evidence="7" key="1">
    <citation type="submission" date="2021-01" db="UniProtKB">
        <authorList>
            <consortium name="EnsemblMetazoa"/>
        </authorList>
    </citation>
    <scope>IDENTIFICATION</scope>
</reference>
<dbReference type="PROSITE" id="PS00626">
    <property type="entry name" value="RCC1_2"/>
    <property type="match status" value="3"/>
</dbReference>
<evidence type="ECO:0000256" key="3">
    <source>
        <dbReference type="ARBA" id="ARBA00022786"/>
    </source>
</evidence>
<dbReference type="RefSeq" id="XP_066933658.1">
    <property type="nucleotide sequence ID" value="XM_067077557.1"/>
</dbReference>
<dbReference type="FunFam" id="3.30.2410.10:FF:000003">
    <property type="entry name" value="probable E3 ubiquitin-protein ligase HERC4 isoform X1"/>
    <property type="match status" value="1"/>
</dbReference>